<dbReference type="EMBL" id="JAFJYH010000007">
    <property type="protein sequence ID" value="KAG4425794.1"/>
    <property type="molecule type" value="Genomic_DNA"/>
</dbReference>
<evidence type="ECO:0000313" key="2">
    <source>
        <dbReference type="Proteomes" id="UP000664132"/>
    </source>
</evidence>
<name>A0A8H7WJ99_9HELO</name>
<dbReference type="AlphaFoldDB" id="A0A8H7WJ99"/>
<sequence length="381" mass="43239">MASPGSSRAERERARRPLRVPAEIAANIAMYTNDDDLQSLCDATGTLTIDQANYHRYDPRPYLKNLVYDPDRLLSAMREWNVVLSGSRASAFFYPSATTENSDWDFYCTGGTVAAAMFSNALGAEWETSQRGSEDETAYNGSFLILRGSLRGHSIQLMWYNEASMGAFGTIVEFHSSIVQCFISGWCAVSMYHKVSVQNKMLVWELDGIRNPEKKAKAPRCVAKYAERGFEVIPYAKESIGVNCNLNLPWNPRCVSDEGCLLIDFKHYTTYANHRLDALHDAAIEEIKSMKWSEMAGHGGRELRWSSGSVNSKEWGLYRCLRETEPVYTIWYRKNGISITFQKLVIDKPCLTICSPHWISLPQPARERQDNSFRISRFSPI</sequence>
<organism evidence="1 2">
    <name type="scientific">Cadophora malorum</name>
    <dbReference type="NCBI Taxonomy" id="108018"/>
    <lineage>
        <taxon>Eukaryota</taxon>
        <taxon>Fungi</taxon>
        <taxon>Dikarya</taxon>
        <taxon>Ascomycota</taxon>
        <taxon>Pezizomycotina</taxon>
        <taxon>Leotiomycetes</taxon>
        <taxon>Helotiales</taxon>
        <taxon>Ploettnerulaceae</taxon>
        <taxon>Cadophora</taxon>
    </lineage>
</organism>
<comment type="caution">
    <text evidence="1">The sequence shown here is derived from an EMBL/GenBank/DDBJ whole genome shotgun (WGS) entry which is preliminary data.</text>
</comment>
<keyword evidence="2" id="KW-1185">Reference proteome</keyword>
<reference evidence="1" key="1">
    <citation type="submission" date="2021-02" db="EMBL/GenBank/DDBJ databases">
        <title>Genome sequence Cadophora malorum strain M34.</title>
        <authorList>
            <person name="Stefanovic E."/>
            <person name="Vu D."/>
            <person name="Scully C."/>
            <person name="Dijksterhuis J."/>
            <person name="Roader J."/>
            <person name="Houbraken J."/>
        </authorList>
    </citation>
    <scope>NUCLEOTIDE SEQUENCE</scope>
    <source>
        <strain evidence="1">M34</strain>
    </source>
</reference>
<dbReference type="Proteomes" id="UP000664132">
    <property type="component" value="Unassembled WGS sequence"/>
</dbReference>
<dbReference type="OrthoDB" id="3558040at2759"/>
<accession>A0A8H7WJ99</accession>
<gene>
    <name evidence="1" type="ORF">IFR04_001001</name>
</gene>
<protein>
    <submittedName>
        <fullName evidence="1">Uncharacterized protein</fullName>
    </submittedName>
</protein>
<evidence type="ECO:0000313" key="1">
    <source>
        <dbReference type="EMBL" id="KAG4425794.1"/>
    </source>
</evidence>
<proteinExistence type="predicted"/>